<accession>A0A6A7KAM7</accession>
<reference evidence="1 2" key="1">
    <citation type="submission" date="2019-10" db="EMBL/GenBank/DDBJ databases">
        <title>Alkalibaculum tamaniensis sp.nov., a new alkaliphilic acetogen, isolated on methoxylated aromatics from a mud volcano.</title>
        <authorList>
            <person name="Khomyakova M.A."/>
            <person name="Merkel A.Y."/>
            <person name="Bonch-Osmolovskaya E.A."/>
            <person name="Slobodkin A.I."/>
        </authorList>
    </citation>
    <scope>NUCLEOTIDE SEQUENCE [LARGE SCALE GENOMIC DNA]</scope>
    <source>
        <strain evidence="1 2">M08DMB</strain>
    </source>
</reference>
<dbReference type="AlphaFoldDB" id="A0A6A7KAM7"/>
<dbReference type="Pfam" id="PF19842">
    <property type="entry name" value="YqeC"/>
    <property type="match status" value="1"/>
</dbReference>
<sequence length="254" mass="28393">MKLSCCIDLNEKDIISIVGAGGKTSLMFELAQEIKKQKSKILTTTTTKIYVPTKEKYDYIFLNDKLIFKSLISDKKGIYVYGKTINTEGKIIGLSEDQLNSVLGYFDYMLIEADGANEKSLKGWNSTEPVIYSATTKTIGLLDIQSLGMTICENSIHRFEEFCKITTSNKGEKITLDHLLKLIIHPQGLFKNSKGEKILFINKADNLHHLNMAMQLINSKIISCANIVDKIIVGSIKNKNYTNIGLNKGVDTVL</sequence>
<dbReference type="InterPro" id="IPR017587">
    <property type="entry name" value="YqeC"/>
</dbReference>
<organism evidence="1 2">
    <name type="scientific">Alkalibaculum sporogenes</name>
    <dbReference type="NCBI Taxonomy" id="2655001"/>
    <lineage>
        <taxon>Bacteria</taxon>
        <taxon>Bacillati</taxon>
        <taxon>Bacillota</taxon>
        <taxon>Clostridia</taxon>
        <taxon>Eubacteriales</taxon>
        <taxon>Eubacteriaceae</taxon>
        <taxon>Alkalibaculum</taxon>
    </lineage>
</organism>
<dbReference type="EMBL" id="WHNX01000013">
    <property type="protein sequence ID" value="MPW26093.1"/>
    <property type="molecule type" value="Genomic_DNA"/>
</dbReference>
<evidence type="ECO:0000313" key="2">
    <source>
        <dbReference type="Proteomes" id="UP000440004"/>
    </source>
</evidence>
<dbReference type="NCBIfam" id="TIGR03172">
    <property type="entry name" value="selenium cofactor biosynthesis protein YqeC"/>
    <property type="match status" value="1"/>
</dbReference>
<name>A0A6A7KAM7_9FIRM</name>
<gene>
    <name evidence="1" type="primary">yqeC</name>
    <name evidence="1" type="ORF">GC105_09845</name>
</gene>
<protein>
    <submittedName>
        <fullName evidence="1">Putative selenium-dependent hydroxylase accessory protein YqeC</fullName>
    </submittedName>
</protein>
<keyword evidence="2" id="KW-1185">Reference proteome</keyword>
<evidence type="ECO:0000313" key="1">
    <source>
        <dbReference type="EMBL" id="MPW26093.1"/>
    </source>
</evidence>
<dbReference type="Proteomes" id="UP000440004">
    <property type="component" value="Unassembled WGS sequence"/>
</dbReference>
<dbReference type="RefSeq" id="WP_152804248.1">
    <property type="nucleotide sequence ID" value="NZ_WHNX01000013.1"/>
</dbReference>
<proteinExistence type="predicted"/>
<comment type="caution">
    <text evidence="1">The sequence shown here is derived from an EMBL/GenBank/DDBJ whole genome shotgun (WGS) entry which is preliminary data.</text>
</comment>